<evidence type="ECO:0000256" key="6">
    <source>
        <dbReference type="ARBA" id="ARBA00022692"/>
    </source>
</evidence>
<evidence type="ECO:0000313" key="12">
    <source>
        <dbReference type="EMBL" id="GAL08138.1"/>
    </source>
</evidence>
<reference evidence="12 13" key="1">
    <citation type="journal article" date="2014" name="Genome Announc.">
        <title>Draft Genome Sequences of Two Vibrionaceae Species, Vibrio ponticus C121 and Photobacterium aphoticum C119, Isolated as Coral Reef Microbiota.</title>
        <authorList>
            <person name="Al-saari N."/>
            <person name="Meirelles P.M."/>
            <person name="Mino S."/>
            <person name="Suda W."/>
            <person name="Oshima K."/>
            <person name="Hattori M."/>
            <person name="Ohkuma M."/>
            <person name="Thompson F.L."/>
            <person name="Gomez-Gil B."/>
            <person name="Sawabe T."/>
            <person name="Sawabe T."/>
        </authorList>
    </citation>
    <scope>NUCLEOTIDE SEQUENCE [LARGE SCALE GENOMIC DNA]</scope>
    <source>
        <strain evidence="12 13">JCM 19237</strain>
    </source>
</reference>
<name>A0A090R0V5_9GAMM</name>
<dbReference type="Proteomes" id="UP000029227">
    <property type="component" value="Unassembled WGS sequence"/>
</dbReference>
<comment type="caution">
    <text evidence="12">The sequence shown here is derived from an EMBL/GenBank/DDBJ whole genome shotgun (WGS) entry which is preliminary data.</text>
</comment>
<keyword evidence="9" id="KW-0626">Porin</keyword>
<dbReference type="PANTHER" id="PTHR34501">
    <property type="entry name" value="PROTEIN YDDL-RELATED"/>
    <property type="match status" value="1"/>
</dbReference>
<comment type="similarity">
    <text evidence="2">Belongs to the Gram-negative porin family.</text>
</comment>
<evidence type="ECO:0000256" key="10">
    <source>
        <dbReference type="ARBA" id="ARBA00023136"/>
    </source>
</evidence>
<dbReference type="InterPro" id="IPR001897">
    <property type="entry name" value="Porin_gammaproteobac"/>
</dbReference>
<dbReference type="SUPFAM" id="SSF56935">
    <property type="entry name" value="Porins"/>
    <property type="match status" value="1"/>
</dbReference>
<evidence type="ECO:0000256" key="8">
    <source>
        <dbReference type="ARBA" id="ARBA00023065"/>
    </source>
</evidence>
<dbReference type="InterPro" id="IPR023614">
    <property type="entry name" value="Porin_dom_sf"/>
</dbReference>
<evidence type="ECO:0000313" key="13">
    <source>
        <dbReference type="Proteomes" id="UP000029227"/>
    </source>
</evidence>
<keyword evidence="7" id="KW-0732">Signal</keyword>
<dbReference type="EMBL" id="BBMN01000022">
    <property type="protein sequence ID" value="GAL08138.1"/>
    <property type="molecule type" value="Genomic_DNA"/>
</dbReference>
<dbReference type="PANTHER" id="PTHR34501:SF9">
    <property type="entry name" value="MAJOR OUTER MEMBRANE PROTEIN P.IA"/>
    <property type="match status" value="1"/>
</dbReference>
<dbReference type="GO" id="GO:0009279">
    <property type="term" value="C:cell outer membrane"/>
    <property type="evidence" value="ECO:0007669"/>
    <property type="project" value="UniProtKB-SubCell"/>
</dbReference>
<comment type="subunit">
    <text evidence="3">Homotrimer.</text>
</comment>
<organism evidence="12 13">
    <name type="scientific">Photobacterium aphoticum</name>
    <dbReference type="NCBI Taxonomy" id="754436"/>
    <lineage>
        <taxon>Bacteria</taxon>
        <taxon>Pseudomonadati</taxon>
        <taxon>Pseudomonadota</taxon>
        <taxon>Gammaproteobacteria</taxon>
        <taxon>Vibrionales</taxon>
        <taxon>Vibrionaceae</taxon>
        <taxon>Photobacterium</taxon>
    </lineage>
</organism>
<dbReference type="InterPro" id="IPR033900">
    <property type="entry name" value="Gram_neg_porin_domain"/>
</dbReference>
<sequence>MDNMKADKNVQQELSMTKAVQAVVLPALLVAGFAQAGTIYQGEDGSTIDVYGRLAFNVTDKGSEDVEGKFDARLGLGGSQTVNDIISVIGWAEYQVGAAEYANNLNDEDELTARYVWAGIDAAQYGTYTGGRVASGLIMFTDIVDVFAASDIGIARQVADVDPTATQVFRQDGTLQYQNSYELLDVSVAYIIGNNTSDLKTGYNIALRYTFDLGEYGKLAPVAIYQYDENESEAEYYVWGVGGSYYIGDLTIGAIYSEDEVKRNNVKSTDEVAEFAAVYDVDDNWVLRLGYRWLENSDGDELELKDTTLEAQYRLTLRSSFFGSYVFRDGDNGTSGGYGGDADDDYFFLGLRYEY</sequence>
<keyword evidence="8" id="KW-0406">Ion transport</keyword>
<proteinExistence type="inferred from homology"/>
<dbReference type="GO" id="GO:0015288">
    <property type="term" value="F:porin activity"/>
    <property type="evidence" value="ECO:0007669"/>
    <property type="project" value="UniProtKB-KW"/>
</dbReference>
<keyword evidence="4" id="KW-0813">Transport</keyword>
<dbReference type="GO" id="GO:0034220">
    <property type="term" value="P:monoatomic ion transmembrane transport"/>
    <property type="evidence" value="ECO:0007669"/>
    <property type="project" value="InterPro"/>
</dbReference>
<evidence type="ECO:0000256" key="2">
    <source>
        <dbReference type="ARBA" id="ARBA00007539"/>
    </source>
</evidence>
<accession>A0A090R0V5</accession>
<dbReference type="PRINTS" id="PR00183">
    <property type="entry name" value="ECOLIPORIN"/>
</dbReference>
<dbReference type="STRING" id="754436.JCM19237_192"/>
<evidence type="ECO:0000256" key="5">
    <source>
        <dbReference type="ARBA" id="ARBA00022452"/>
    </source>
</evidence>
<dbReference type="AlphaFoldDB" id="A0A090R0V5"/>
<dbReference type="GO" id="GO:0046930">
    <property type="term" value="C:pore complex"/>
    <property type="evidence" value="ECO:0007669"/>
    <property type="project" value="UniProtKB-KW"/>
</dbReference>
<evidence type="ECO:0000256" key="1">
    <source>
        <dbReference type="ARBA" id="ARBA00004571"/>
    </source>
</evidence>
<evidence type="ECO:0000256" key="3">
    <source>
        <dbReference type="ARBA" id="ARBA00011233"/>
    </source>
</evidence>
<keyword evidence="10" id="KW-0472">Membrane</keyword>
<dbReference type="InterPro" id="IPR050298">
    <property type="entry name" value="Gram-neg_bact_OMP"/>
</dbReference>
<dbReference type="CDD" id="cd00342">
    <property type="entry name" value="gram_neg_porins"/>
    <property type="match status" value="1"/>
</dbReference>
<keyword evidence="5" id="KW-1134">Transmembrane beta strand</keyword>
<dbReference type="eggNOG" id="COG3203">
    <property type="taxonomic scope" value="Bacteria"/>
</dbReference>
<dbReference type="Gene3D" id="2.40.160.10">
    <property type="entry name" value="Porin"/>
    <property type="match status" value="1"/>
</dbReference>
<evidence type="ECO:0000256" key="4">
    <source>
        <dbReference type="ARBA" id="ARBA00022448"/>
    </source>
</evidence>
<keyword evidence="6" id="KW-0812">Transmembrane</keyword>
<protein>
    <submittedName>
        <fullName evidence="12">Outer membrane protein C</fullName>
    </submittedName>
</protein>
<evidence type="ECO:0000256" key="9">
    <source>
        <dbReference type="ARBA" id="ARBA00023114"/>
    </source>
</evidence>
<keyword evidence="11" id="KW-0998">Cell outer membrane</keyword>
<comment type="subcellular location">
    <subcellularLocation>
        <location evidence="1">Cell outer membrane</location>
        <topology evidence="1">Multi-pass membrane protein</topology>
    </subcellularLocation>
</comment>
<evidence type="ECO:0000256" key="11">
    <source>
        <dbReference type="ARBA" id="ARBA00023237"/>
    </source>
</evidence>
<evidence type="ECO:0000256" key="7">
    <source>
        <dbReference type="ARBA" id="ARBA00022729"/>
    </source>
</evidence>
<gene>
    <name evidence="12" type="ORF">JCM19237_192</name>
</gene>